<dbReference type="Pfam" id="PF02033">
    <property type="entry name" value="RBFA"/>
    <property type="match status" value="1"/>
</dbReference>
<dbReference type="InterPro" id="IPR000238">
    <property type="entry name" value="RbfA"/>
</dbReference>
<comment type="similarity">
    <text evidence="2">Belongs to the RbfA family.</text>
</comment>
<dbReference type="InterPro" id="IPR015946">
    <property type="entry name" value="KH_dom-like_a/b"/>
</dbReference>
<protein>
    <recommendedName>
        <fullName evidence="2">Ribosome-binding factor A</fullName>
    </recommendedName>
</protein>
<dbReference type="EMBL" id="JANHJP010000004">
    <property type="protein sequence ID" value="MDC9032039.1"/>
    <property type="molecule type" value="Genomic_DNA"/>
</dbReference>
<dbReference type="PROSITE" id="PS01319">
    <property type="entry name" value="RBFA"/>
    <property type="match status" value="1"/>
</dbReference>
<organism evidence="3 4">
    <name type="scientific">Columbia Basin potato purple top phytoplasma</name>
    <dbReference type="NCBI Taxonomy" id="307134"/>
    <lineage>
        <taxon>Bacteria</taxon>
        <taxon>Bacillati</taxon>
        <taxon>Mycoplasmatota</taxon>
        <taxon>Mollicutes</taxon>
        <taxon>Acholeplasmatales</taxon>
        <taxon>Acholeplasmataceae</taxon>
        <taxon>Candidatus Phytoplasma</taxon>
        <taxon>16SrVI (Clover proliferation group)</taxon>
    </lineage>
</organism>
<dbReference type="RefSeq" id="WP_273585256.1">
    <property type="nucleotide sequence ID" value="NZ_JANHJP010000004.1"/>
</dbReference>
<evidence type="ECO:0000313" key="4">
    <source>
        <dbReference type="Proteomes" id="UP001221763"/>
    </source>
</evidence>
<dbReference type="Proteomes" id="UP001221763">
    <property type="component" value="Unassembled WGS sequence"/>
</dbReference>
<dbReference type="InterPro" id="IPR023799">
    <property type="entry name" value="RbfA_dom_sf"/>
</dbReference>
<name>A0ABT5L8T8_9MOLU</name>
<evidence type="ECO:0000256" key="1">
    <source>
        <dbReference type="ARBA" id="ARBA00022517"/>
    </source>
</evidence>
<comment type="function">
    <text evidence="2">One of several proteins that assist in the late maturation steps of the functional core of the 30S ribosomal subunit. Associates with free 30S ribosomal subunits (but not with 30S subunits that are part of 70S ribosomes or polysomes). Required for efficient processing of 16S rRNA. May interact with the 5'-terminal helix region of 16S rRNA.</text>
</comment>
<dbReference type="SUPFAM" id="SSF89919">
    <property type="entry name" value="Ribosome-binding factor A, RbfA"/>
    <property type="match status" value="1"/>
</dbReference>
<dbReference type="PANTHER" id="PTHR33515:SF1">
    <property type="entry name" value="RIBOSOME-BINDING FACTOR A, CHLOROPLASTIC-RELATED"/>
    <property type="match status" value="1"/>
</dbReference>
<keyword evidence="4" id="KW-1185">Reference proteome</keyword>
<dbReference type="HAMAP" id="MF_00003">
    <property type="entry name" value="RbfA"/>
    <property type="match status" value="1"/>
</dbReference>
<comment type="subcellular location">
    <subcellularLocation>
        <location evidence="2">Cytoplasm</location>
    </subcellularLocation>
</comment>
<sequence>MNNMVIKRRANVIHKLLVDIINDVIKNDSLGYISLTGVDLSNDLSFCNVFYTILNDKSEFLDLAQKLLEENKKEIRLKLASQIRDIKKIPDLIFKYDESLTYGKKIDKLLDNIKK</sequence>
<accession>A0ABT5L8T8</accession>
<evidence type="ECO:0000313" key="3">
    <source>
        <dbReference type="EMBL" id="MDC9032039.1"/>
    </source>
</evidence>
<dbReference type="NCBIfam" id="TIGR00082">
    <property type="entry name" value="rbfA"/>
    <property type="match status" value="1"/>
</dbReference>
<comment type="subunit">
    <text evidence="2">Monomer. Binds 30S ribosomal subunits, but not 50S ribosomal subunits or 70S ribosomes.</text>
</comment>
<dbReference type="InterPro" id="IPR020053">
    <property type="entry name" value="Ribosome-bd_factorA_CS"/>
</dbReference>
<keyword evidence="2" id="KW-0963">Cytoplasm</keyword>
<evidence type="ECO:0000256" key="2">
    <source>
        <dbReference type="HAMAP-Rule" id="MF_00003"/>
    </source>
</evidence>
<keyword evidence="1 2" id="KW-0690">Ribosome biogenesis</keyword>
<proteinExistence type="inferred from homology"/>
<reference evidence="3 4" key="1">
    <citation type="journal article" date="2023" name="Plant">
        <title>Draft Genome Sequence Resource of CBPPT1, a 'Candidatus Phytoplasma trifolii'-Related Strain Associated with Potato Purple Top Disease in the Columbia Basin, U.S.A.</title>
        <authorList>
            <person name="Wei W."/>
            <person name="Shao J."/>
            <person name="Bottner-Parker K.D."/>
            <person name="Zhao Y."/>
        </authorList>
    </citation>
    <scope>NUCLEOTIDE SEQUENCE [LARGE SCALE GENOMIC DNA]</scope>
    <source>
        <strain evidence="3 4">CBPPT1</strain>
    </source>
</reference>
<dbReference type="PANTHER" id="PTHR33515">
    <property type="entry name" value="RIBOSOME-BINDING FACTOR A, CHLOROPLASTIC-RELATED"/>
    <property type="match status" value="1"/>
</dbReference>
<comment type="caution">
    <text evidence="3">The sequence shown here is derived from an EMBL/GenBank/DDBJ whole genome shotgun (WGS) entry which is preliminary data.</text>
</comment>
<gene>
    <name evidence="2" type="primary">rbfA</name>
    <name evidence="3" type="ORF">M8044_000260</name>
</gene>
<dbReference type="Gene3D" id="3.30.300.20">
    <property type="match status" value="1"/>
</dbReference>